<keyword evidence="4" id="KW-0678">Repressor</keyword>
<reference evidence="8 9" key="1">
    <citation type="submission" date="2024-11" db="EMBL/GenBank/DDBJ databases">
        <title>Adaptive evolution of stress response genes in parasites aligns with host niche diversity.</title>
        <authorList>
            <person name="Hahn C."/>
            <person name="Resl P."/>
        </authorList>
    </citation>
    <scope>NUCLEOTIDE SEQUENCE [LARGE SCALE GENOMIC DNA]</scope>
    <source>
        <strain evidence="8">EGGRZ-B1_66</strain>
        <tissue evidence="8">Body</tissue>
    </source>
</reference>
<comment type="similarity">
    <text evidence="2">Belongs to the Mediator complex subunit 13 family.</text>
</comment>
<proteinExistence type="inferred from homology"/>
<evidence type="ECO:0000256" key="2">
    <source>
        <dbReference type="ARBA" id="ARBA00009354"/>
    </source>
</evidence>
<name>A0ABD2QIP1_9PLAT</name>
<keyword evidence="9" id="KW-1185">Reference proteome</keyword>
<evidence type="ECO:0000313" key="8">
    <source>
        <dbReference type="EMBL" id="KAL3319413.1"/>
    </source>
</evidence>
<gene>
    <name evidence="8" type="ORF">Ciccas_001928</name>
</gene>
<evidence type="ECO:0000256" key="7">
    <source>
        <dbReference type="ARBA" id="ARBA00023242"/>
    </source>
</evidence>
<dbReference type="Proteomes" id="UP001626550">
    <property type="component" value="Unassembled WGS sequence"/>
</dbReference>
<comment type="subcellular location">
    <subcellularLocation>
        <location evidence="1">Nucleus</location>
    </subcellularLocation>
</comment>
<keyword evidence="5" id="KW-0805">Transcription regulation</keyword>
<dbReference type="AlphaFoldDB" id="A0ABD2QIP1"/>
<evidence type="ECO:0000256" key="1">
    <source>
        <dbReference type="ARBA" id="ARBA00004123"/>
    </source>
</evidence>
<organism evidence="8 9">
    <name type="scientific">Cichlidogyrus casuarinus</name>
    <dbReference type="NCBI Taxonomy" id="1844966"/>
    <lineage>
        <taxon>Eukaryota</taxon>
        <taxon>Metazoa</taxon>
        <taxon>Spiralia</taxon>
        <taxon>Lophotrochozoa</taxon>
        <taxon>Platyhelminthes</taxon>
        <taxon>Monogenea</taxon>
        <taxon>Monopisthocotylea</taxon>
        <taxon>Dactylogyridea</taxon>
        <taxon>Ancyrocephalidae</taxon>
        <taxon>Cichlidogyrus</taxon>
    </lineage>
</organism>
<keyword evidence="7" id="KW-0539">Nucleus</keyword>
<evidence type="ECO:0000313" key="9">
    <source>
        <dbReference type="Proteomes" id="UP001626550"/>
    </source>
</evidence>
<evidence type="ECO:0000256" key="5">
    <source>
        <dbReference type="ARBA" id="ARBA00023015"/>
    </source>
</evidence>
<dbReference type="EMBL" id="JBJKFK010000139">
    <property type="protein sequence ID" value="KAL3319413.1"/>
    <property type="molecule type" value="Genomic_DNA"/>
</dbReference>
<evidence type="ECO:0000256" key="4">
    <source>
        <dbReference type="ARBA" id="ARBA00022491"/>
    </source>
</evidence>
<sequence>MIINFLPLSSQLGTAFYFFLHGEATVCISLDLKRLPLVSPITKKHLQYCISYQKRIPVILCPYGLCAELIGPNRDFNSEEAVSEELRVWHSFYPITGFDEFAQPPSHFDSSMMSTPNKQMRGQFGTSCDSAEKLGCKFVDLLVSGYRMRYPTAFVLICNEDLDSSLFKTVSSDPTSPNCSKVVPSETFAFGDMKPSSIVVEMPSKPLTSDSTLQQMVNFFGPASTGAKMPALNMLRRFGLSCKKNRKHDKFRSSPLKRSNQHHRFWLCHGSSLFAVYSKKNVHFPNPVRRNFLADRQFKRSLRSISRINHKAIAKLEESAPVSALEAVKPLYISSSTLIPPSKSVDCFCPKLAALRSNSDLLTMEDRLPFSSPPSMKRMKPNPYHRYV</sequence>
<evidence type="ECO:0000256" key="3">
    <source>
        <dbReference type="ARBA" id="ARBA00019618"/>
    </source>
</evidence>
<dbReference type="InterPro" id="IPR051139">
    <property type="entry name" value="Mediator_complx_sub13"/>
</dbReference>
<accession>A0ABD2QIP1</accession>
<comment type="caution">
    <text evidence="8">The sequence shown here is derived from an EMBL/GenBank/DDBJ whole genome shotgun (WGS) entry which is preliminary data.</text>
</comment>
<dbReference type="PANTHER" id="PTHR48249:SF3">
    <property type="entry name" value="MEDIATOR OF RNA POLYMERASE II TRANSCRIPTION SUBUNIT 13"/>
    <property type="match status" value="1"/>
</dbReference>
<dbReference type="PANTHER" id="PTHR48249">
    <property type="entry name" value="MEDIATOR OF RNA POLYMERASE II TRANSCRIPTION SUBUNIT 13"/>
    <property type="match status" value="1"/>
</dbReference>
<dbReference type="GO" id="GO:0005634">
    <property type="term" value="C:nucleus"/>
    <property type="evidence" value="ECO:0007669"/>
    <property type="project" value="UniProtKB-SubCell"/>
</dbReference>
<protein>
    <recommendedName>
        <fullName evidence="3">Mediator of RNA polymerase II transcription subunit 13</fullName>
    </recommendedName>
</protein>
<keyword evidence="6" id="KW-0804">Transcription</keyword>
<evidence type="ECO:0000256" key="6">
    <source>
        <dbReference type="ARBA" id="ARBA00023163"/>
    </source>
</evidence>